<organism evidence="2 3">
    <name type="scientific">Tritrichomonas musculus</name>
    <dbReference type="NCBI Taxonomy" id="1915356"/>
    <lineage>
        <taxon>Eukaryota</taxon>
        <taxon>Metamonada</taxon>
        <taxon>Parabasalia</taxon>
        <taxon>Tritrichomonadida</taxon>
        <taxon>Tritrichomonadidae</taxon>
        <taxon>Tritrichomonas</taxon>
    </lineage>
</organism>
<evidence type="ECO:0000313" key="2">
    <source>
        <dbReference type="EMBL" id="KAK8877924.1"/>
    </source>
</evidence>
<keyword evidence="3" id="KW-1185">Reference proteome</keyword>
<dbReference type="Proteomes" id="UP001470230">
    <property type="component" value="Unassembled WGS sequence"/>
</dbReference>
<proteinExistence type="predicted"/>
<name>A0ABR2JJA5_9EUKA</name>
<accession>A0ABR2JJA5</accession>
<sequence length="366" mass="44197">MNTFFFCLLFITTNLFKSMLYSEDIWEIAFIYNEIDQKGLFSHDVVIVSAYFPLNKSKHLKSEYVIWIRSFLRIINCKTIIYTTNTFYEQFYRKEASKLFKGRQKLFNFNCSFNDIYDVPIMRNLSNAYKQMHKIDPEKSHHYPELYAIWNSKIYFLRESTLIYPNETFYFWVDSGSVRDQFFSNLFDSFGIRCDKPTDEMKCTYVSFPSNYFTEKILQYNNPPLEICIFFVNPFILTKYNSKRTVNNIIEGTSFFGSKKGIHKFYEAFWEVHNSWLDKHIFCGKDQQIYDNVLANYFNKINFYVFPAYRAKNAKVDKWFAFWSAFSNYNPYYIPDKLLLPSYFLDNKISALYRNLILKYKYLLLY</sequence>
<reference evidence="2 3" key="1">
    <citation type="submission" date="2024-04" db="EMBL/GenBank/DDBJ databases">
        <title>Tritrichomonas musculus Genome.</title>
        <authorList>
            <person name="Alves-Ferreira E."/>
            <person name="Grigg M."/>
            <person name="Lorenzi H."/>
            <person name="Galac M."/>
        </authorList>
    </citation>
    <scope>NUCLEOTIDE SEQUENCE [LARGE SCALE GENOMIC DNA]</scope>
    <source>
        <strain evidence="2 3">EAF2021</strain>
    </source>
</reference>
<evidence type="ECO:0000313" key="3">
    <source>
        <dbReference type="Proteomes" id="UP001470230"/>
    </source>
</evidence>
<evidence type="ECO:0000256" key="1">
    <source>
        <dbReference type="SAM" id="SignalP"/>
    </source>
</evidence>
<feature type="chain" id="PRO_5045516009" evidence="1">
    <location>
        <begin position="23"/>
        <end position="366"/>
    </location>
</feature>
<gene>
    <name evidence="2" type="ORF">M9Y10_004687</name>
</gene>
<comment type="caution">
    <text evidence="2">The sequence shown here is derived from an EMBL/GenBank/DDBJ whole genome shotgun (WGS) entry which is preliminary data.</text>
</comment>
<dbReference type="EMBL" id="JAPFFF010000011">
    <property type="protein sequence ID" value="KAK8877924.1"/>
    <property type="molecule type" value="Genomic_DNA"/>
</dbReference>
<feature type="signal peptide" evidence="1">
    <location>
        <begin position="1"/>
        <end position="22"/>
    </location>
</feature>
<keyword evidence="1" id="KW-0732">Signal</keyword>
<protein>
    <submittedName>
        <fullName evidence="2">Uncharacterized protein</fullName>
    </submittedName>
</protein>